<dbReference type="InterPro" id="IPR050872">
    <property type="entry name" value="PPR_P_subfamily"/>
</dbReference>
<accession>A0A067JMW0</accession>
<evidence type="ECO:0000256" key="2">
    <source>
        <dbReference type="ARBA" id="ARBA00022737"/>
    </source>
</evidence>
<evidence type="ECO:0000313" key="4">
    <source>
        <dbReference type="EMBL" id="KDP21350.1"/>
    </source>
</evidence>
<protein>
    <recommendedName>
        <fullName evidence="6">Pentatricopeptide repeat-containing protein</fullName>
    </recommendedName>
</protein>
<reference evidence="4 5" key="1">
    <citation type="journal article" date="2014" name="PLoS ONE">
        <title>Global Analysis of Gene Expression Profiles in Physic Nut (Jatropha curcas L.) Seedlings Exposed to Salt Stress.</title>
        <authorList>
            <person name="Zhang L."/>
            <person name="Zhang C."/>
            <person name="Wu P."/>
            <person name="Chen Y."/>
            <person name="Li M."/>
            <person name="Jiang H."/>
            <person name="Wu G."/>
        </authorList>
    </citation>
    <scope>NUCLEOTIDE SEQUENCE [LARGE SCALE GENOMIC DNA]</scope>
    <source>
        <strain evidence="5">cv. GZQX0401</strain>
        <tissue evidence="4">Young leaves</tissue>
    </source>
</reference>
<name>A0A067JMW0_JATCU</name>
<comment type="similarity">
    <text evidence="1">Belongs to the PPR family. P subfamily.</text>
</comment>
<dbReference type="Gene3D" id="1.25.40.10">
    <property type="entry name" value="Tetratricopeptide repeat domain"/>
    <property type="match status" value="1"/>
</dbReference>
<dbReference type="EMBL" id="KK915662">
    <property type="protein sequence ID" value="KDP21350.1"/>
    <property type="molecule type" value="Genomic_DNA"/>
</dbReference>
<dbReference type="Proteomes" id="UP000027138">
    <property type="component" value="Unassembled WGS sequence"/>
</dbReference>
<proteinExistence type="inferred from homology"/>
<evidence type="ECO:0000313" key="5">
    <source>
        <dbReference type="Proteomes" id="UP000027138"/>
    </source>
</evidence>
<dbReference type="PANTHER" id="PTHR46128:SF211">
    <property type="entry name" value="PENTACOTRIPEPTIDE-REPEAT REGION OF PRORP DOMAIN-CONTAINING PROTEIN"/>
    <property type="match status" value="1"/>
</dbReference>
<dbReference type="NCBIfam" id="TIGR00756">
    <property type="entry name" value="PPR"/>
    <property type="match status" value="1"/>
</dbReference>
<feature type="repeat" description="PPR" evidence="3">
    <location>
        <begin position="40"/>
        <end position="75"/>
    </location>
</feature>
<dbReference type="Pfam" id="PF13812">
    <property type="entry name" value="PPR_3"/>
    <property type="match status" value="1"/>
</dbReference>
<organism evidence="4 5">
    <name type="scientific">Jatropha curcas</name>
    <name type="common">Barbados nut</name>
    <dbReference type="NCBI Taxonomy" id="180498"/>
    <lineage>
        <taxon>Eukaryota</taxon>
        <taxon>Viridiplantae</taxon>
        <taxon>Streptophyta</taxon>
        <taxon>Embryophyta</taxon>
        <taxon>Tracheophyta</taxon>
        <taxon>Spermatophyta</taxon>
        <taxon>Magnoliopsida</taxon>
        <taxon>eudicotyledons</taxon>
        <taxon>Gunneridae</taxon>
        <taxon>Pentapetalae</taxon>
        <taxon>rosids</taxon>
        <taxon>fabids</taxon>
        <taxon>Malpighiales</taxon>
        <taxon>Euphorbiaceae</taxon>
        <taxon>Crotonoideae</taxon>
        <taxon>Jatropheae</taxon>
        <taxon>Jatropha</taxon>
    </lineage>
</organism>
<dbReference type="OrthoDB" id="1709053at2759"/>
<evidence type="ECO:0000256" key="3">
    <source>
        <dbReference type="PROSITE-ProRule" id="PRU00708"/>
    </source>
</evidence>
<dbReference type="InterPro" id="IPR002885">
    <property type="entry name" value="PPR_rpt"/>
</dbReference>
<dbReference type="Pfam" id="PF13041">
    <property type="entry name" value="PPR_2"/>
    <property type="match status" value="1"/>
</dbReference>
<gene>
    <name evidence="4" type="ORF">JCGZ_21821</name>
</gene>
<dbReference type="PANTHER" id="PTHR46128">
    <property type="entry name" value="MITOCHONDRIAL GROUP I INTRON SPLICING FACTOR CCM1"/>
    <property type="match status" value="1"/>
</dbReference>
<dbReference type="PROSITE" id="PS51375">
    <property type="entry name" value="PPR"/>
    <property type="match status" value="1"/>
</dbReference>
<keyword evidence="2" id="KW-0677">Repeat</keyword>
<keyword evidence="5" id="KW-1185">Reference proteome</keyword>
<evidence type="ECO:0008006" key="6">
    <source>
        <dbReference type="Google" id="ProtNLM"/>
    </source>
</evidence>
<dbReference type="InterPro" id="IPR011990">
    <property type="entry name" value="TPR-like_helical_dom_sf"/>
</dbReference>
<evidence type="ECO:0000256" key="1">
    <source>
        <dbReference type="ARBA" id="ARBA00007626"/>
    </source>
</evidence>
<sequence length="97" mass="10812">MVQSGVEPNIYTYSALMEGYCLAEAMNVFHTLENGNFELSVEIINCLFDGLCKRGKLDIAWDLFYNRLSSKGLKPTVVTYNVMIHGLCKEAPTGQGK</sequence>
<dbReference type="AlphaFoldDB" id="A0A067JMW0"/>